<evidence type="ECO:0000256" key="1">
    <source>
        <dbReference type="ARBA" id="ARBA00004651"/>
    </source>
</evidence>
<evidence type="ECO:0000256" key="9">
    <source>
        <dbReference type="SAM" id="SignalP"/>
    </source>
</evidence>
<keyword evidence="4 8" id="KW-1133">Transmembrane helix</keyword>
<dbReference type="InterPro" id="IPR052192">
    <property type="entry name" value="Insect_Ionotropic_Sensory_Rcpt"/>
</dbReference>
<evidence type="ECO:0000256" key="3">
    <source>
        <dbReference type="ARBA" id="ARBA00022692"/>
    </source>
</evidence>
<feature type="chain" id="PRO_5040150738" description="Ionotropic receptor" evidence="9">
    <location>
        <begin position="20"/>
        <end position="562"/>
    </location>
</feature>
<feature type="transmembrane region" description="Helical" evidence="8">
    <location>
        <begin position="538"/>
        <end position="561"/>
    </location>
</feature>
<protein>
    <recommendedName>
        <fullName evidence="12">Ionotropic receptor</fullName>
    </recommendedName>
</protein>
<feature type="signal peptide" evidence="9">
    <location>
        <begin position="1"/>
        <end position="19"/>
    </location>
</feature>
<evidence type="ECO:0008006" key="12">
    <source>
        <dbReference type="Google" id="ProtNLM"/>
    </source>
</evidence>
<keyword evidence="3 8" id="KW-0812">Transmembrane</keyword>
<keyword evidence="11" id="KW-1185">Reference proteome</keyword>
<dbReference type="OrthoDB" id="6430908at2759"/>
<keyword evidence="2" id="KW-1003">Cell membrane</keyword>
<evidence type="ECO:0000256" key="2">
    <source>
        <dbReference type="ARBA" id="ARBA00022475"/>
    </source>
</evidence>
<gene>
    <name evidence="10" type="ORF">PSYICH_LOCUS6922</name>
</gene>
<proteinExistence type="predicted"/>
<reference evidence="10" key="1">
    <citation type="submission" date="2022-01" db="EMBL/GenBank/DDBJ databases">
        <authorList>
            <person name="King R."/>
        </authorList>
    </citation>
    <scope>NUCLEOTIDE SEQUENCE</scope>
</reference>
<dbReference type="EMBL" id="OV651814">
    <property type="protein sequence ID" value="CAH1105962.1"/>
    <property type="molecule type" value="Genomic_DNA"/>
</dbReference>
<feature type="transmembrane region" description="Helical" evidence="8">
    <location>
        <begin position="289"/>
        <end position="311"/>
    </location>
</feature>
<sequence>MNIVVIQFLLTFILLNADSLNISVKGYENDVETCTNTILESSFNQEDIIILVNTNIPTKYPVIRYSTIFEIKKIITRKQPDLYIISGHTSQALEVLYSSALLISQKKFVIFVDEINNNFLEVLDKYFIYNVLIVTINNYSIFSLRYSPSGKLYSVLLGSCSTIIFEKILFHGCIRPFNNLKVAYGIAAPYVISSSQGIHIELVNMVAAYLKLKLEYQRVKPPTTVLKVANEFKTRYYDMYISKISNRMVEYLETQKTFGLLQDKLVFVTPHLVRNNIWVIFTNEYSHIVWWYLCGLFVLLYALFYFISYLFDDKNIGSIMYILLSVLFEGSATIRTKIISFKVLFLNYLIFALIITTVYRSKMFDLMRTDNNFQLISCRVDVLKSSLKIALPDPILIEIYKVSTDPIELGLSKADFGLCSQDYFECINKTAFDKNVITLSFFQQLQYYVPIYYLNKDGKSMLNILEHDYHDLIYLVIVFRLGHPIFTVFNKKLIQLYEAGYVKYISGKFERKYKKAMYLAKVKRSWQPLTFKVFQTTFIMYFCCVTFCFVVLCIEFIVSLVF</sequence>
<feature type="transmembrane region" description="Helical" evidence="8">
    <location>
        <begin position="340"/>
        <end position="359"/>
    </location>
</feature>
<evidence type="ECO:0000256" key="7">
    <source>
        <dbReference type="ARBA" id="ARBA00023180"/>
    </source>
</evidence>
<comment type="subcellular location">
    <subcellularLocation>
        <location evidence="1">Cell membrane</location>
        <topology evidence="1">Multi-pass membrane protein</topology>
    </subcellularLocation>
</comment>
<keyword evidence="9" id="KW-0732">Signal</keyword>
<keyword evidence="6" id="KW-0675">Receptor</keyword>
<keyword evidence="7" id="KW-0325">Glycoprotein</keyword>
<evidence type="ECO:0000313" key="11">
    <source>
        <dbReference type="Proteomes" id="UP001153636"/>
    </source>
</evidence>
<evidence type="ECO:0000313" key="10">
    <source>
        <dbReference type="EMBL" id="CAH1105962.1"/>
    </source>
</evidence>
<evidence type="ECO:0000256" key="6">
    <source>
        <dbReference type="ARBA" id="ARBA00023170"/>
    </source>
</evidence>
<evidence type="ECO:0000256" key="8">
    <source>
        <dbReference type="SAM" id="Phobius"/>
    </source>
</evidence>
<name>A0A9P0CWI1_9CUCU</name>
<dbReference type="GO" id="GO:0005886">
    <property type="term" value="C:plasma membrane"/>
    <property type="evidence" value="ECO:0007669"/>
    <property type="project" value="UniProtKB-SubCell"/>
</dbReference>
<evidence type="ECO:0000256" key="5">
    <source>
        <dbReference type="ARBA" id="ARBA00023136"/>
    </source>
</evidence>
<keyword evidence="5 8" id="KW-0472">Membrane</keyword>
<dbReference type="AlphaFoldDB" id="A0A9P0CWI1"/>
<dbReference type="Proteomes" id="UP001153636">
    <property type="component" value="Chromosome 2"/>
</dbReference>
<evidence type="ECO:0000256" key="4">
    <source>
        <dbReference type="ARBA" id="ARBA00022989"/>
    </source>
</evidence>
<dbReference type="PANTHER" id="PTHR42643">
    <property type="entry name" value="IONOTROPIC RECEPTOR 20A-RELATED"/>
    <property type="match status" value="1"/>
</dbReference>
<organism evidence="10 11">
    <name type="scientific">Psylliodes chrysocephalus</name>
    <dbReference type="NCBI Taxonomy" id="3402493"/>
    <lineage>
        <taxon>Eukaryota</taxon>
        <taxon>Metazoa</taxon>
        <taxon>Ecdysozoa</taxon>
        <taxon>Arthropoda</taxon>
        <taxon>Hexapoda</taxon>
        <taxon>Insecta</taxon>
        <taxon>Pterygota</taxon>
        <taxon>Neoptera</taxon>
        <taxon>Endopterygota</taxon>
        <taxon>Coleoptera</taxon>
        <taxon>Polyphaga</taxon>
        <taxon>Cucujiformia</taxon>
        <taxon>Chrysomeloidea</taxon>
        <taxon>Chrysomelidae</taxon>
        <taxon>Galerucinae</taxon>
        <taxon>Alticini</taxon>
        <taxon>Psylliodes</taxon>
    </lineage>
</organism>
<dbReference type="PANTHER" id="PTHR42643:SF24">
    <property type="entry name" value="IONOTROPIC RECEPTOR 60A"/>
    <property type="match status" value="1"/>
</dbReference>
<accession>A0A9P0CWI1</accession>